<dbReference type="Proteomes" id="UP000198771">
    <property type="component" value="Unassembled WGS sequence"/>
</dbReference>
<proteinExistence type="predicted"/>
<name>A0A1G6EX71_9BACT</name>
<organism evidence="2 3">
    <name type="scientific">Desulfonatronum thiosulfatophilum</name>
    <dbReference type="NCBI Taxonomy" id="617002"/>
    <lineage>
        <taxon>Bacteria</taxon>
        <taxon>Pseudomonadati</taxon>
        <taxon>Thermodesulfobacteriota</taxon>
        <taxon>Desulfovibrionia</taxon>
        <taxon>Desulfovibrionales</taxon>
        <taxon>Desulfonatronaceae</taxon>
        <taxon>Desulfonatronum</taxon>
    </lineage>
</organism>
<dbReference type="AlphaFoldDB" id="A0A1G6EX71"/>
<reference evidence="2 3" key="1">
    <citation type="submission" date="2016-10" db="EMBL/GenBank/DDBJ databases">
        <authorList>
            <person name="de Groot N.N."/>
        </authorList>
    </citation>
    <scope>NUCLEOTIDE SEQUENCE [LARGE SCALE GENOMIC DNA]</scope>
    <source>
        <strain evidence="2 3">ASO4-2</strain>
    </source>
</reference>
<dbReference type="OrthoDB" id="5471773at2"/>
<keyword evidence="1" id="KW-1133">Transmembrane helix</keyword>
<dbReference type="EMBL" id="FMXO01000027">
    <property type="protein sequence ID" value="SDB61892.1"/>
    <property type="molecule type" value="Genomic_DNA"/>
</dbReference>
<evidence type="ECO:0000313" key="3">
    <source>
        <dbReference type="Proteomes" id="UP000198771"/>
    </source>
</evidence>
<evidence type="ECO:0000313" key="2">
    <source>
        <dbReference type="EMBL" id="SDB61892.1"/>
    </source>
</evidence>
<sequence>MQATNTNNRTGRKHGGNLRGWLGLVVGLVMVWIMAYVVLPWGQTLPHVRPVMRAISESNVDTGTYWYSQCEDTAVAQMHIRNTLRNR</sequence>
<protein>
    <submittedName>
        <fullName evidence="2">Uncharacterized protein</fullName>
    </submittedName>
</protein>
<keyword evidence="1" id="KW-0472">Membrane</keyword>
<feature type="transmembrane region" description="Helical" evidence="1">
    <location>
        <begin position="21"/>
        <end position="42"/>
    </location>
</feature>
<accession>A0A1G6EX71</accession>
<keyword evidence="1" id="KW-0812">Transmembrane</keyword>
<keyword evidence="3" id="KW-1185">Reference proteome</keyword>
<gene>
    <name evidence="2" type="ORF">SAMN05660653_03240</name>
</gene>
<evidence type="ECO:0000256" key="1">
    <source>
        <dbReference type="SAM" id="Phobius"/>
    </source>
</evidence>